<feature type="transmembrane region" description="Helical" evidence="1">
    <location>
        <begin position="865"/>
        <end position="884"/>
    </location>
</feature>
<dbReference type="Proteomes" id="UP000509761">
    <property type="component" value="Chromosome"/>
</dbReference>
<dbReference type="RefSeq" id="WP_022519820.1">
    <property type="nucleotide sequence ID" value="NZ_CP054580.1"/>
</dbReference>
<dbReference type="GO" id="GO:0005886">
    <property type="term" value="C:plasma membrane"/>
    <property type="evidence" value="ECO:0007669"/>
    <property type="project" value="TreeGrafter"/>
</dbReference>
<dbReference type="EMBL" id="CP054580">
    <property type="protein sequence ID" value="QKS27203.1"/>
    <property type="molecule type" value="Genomic_DNA"/>
</dbReference>
<evidence type="ECO:0000313" key="2">
    <source>
        <dbReference type="EMBL" id="QKS27203.1"/>
    </source>
</evidence>
<feature type="transmembrane region" description="Helical" evidence="1">
    <location>
        <begin position="975"/>
        <end position="997"/>
    </location>
</feature>
<dbReference type="Gene3D" id="3.30.70.1320">
    <property type="entry name" value="Multidrug efflux transporter AcrB pore domain like"/>
    <property type="match status" value="1"/>
</dbReference>
<dbReference type="Gene3D" id="3.30.2090.10">
    <property type="entry name" value="Multidrug efflux transporter AcrB TolC docking domain, DN and DC subdomains"/>
    <property type="match status" value="2"/>
</dbReference>
<dbReference type="InterPro" id="IPR027463">
    <property type="entry name" value="AcrB_DN_DC_subdom"/>
</dbReference>
<proteinExistence type="predicted"/>
<dbReference type="PANTHER" id="PTHR32063:SF0">
    <property type="entry name" value="SWARMING MOTILITY PROTEIN SWRC"/>
    <property type="match status" value="1"/>
</dbReference>
<feature type="transmembrane region" description="Helical" evidence="1">
    <location>
        <begin position="891"/>
        <end position="914"/>
    </location>
</feature>
<sequence>MDFGRVIHHSTLIAVAVLILCLLGITAALRVPVQMIPDLEVRTISVETSWPGASPRDVEQEILIEQEQYLRTLPNLQRMVSTASIGQASIELEFPFGVDINEALIRTNNALSQVSSYPENVDAPALTTVSSSDEPFMYFRIGPHAESGENLDLAMMRNFLEDEVRPRMERVNGVSLVEIWGAEARQVRVEIDPYRLAERGLDMTDVRNALQTRNVDSSAGDLDSGKRSVMARTIGRFHEPADMGELIIAERQGALMRLSELANIRLSHHEMRTQAFYNGLPSLILAVRRETGSNVVQTKYAVLPEVEAISDEILAPLGLEMTLINEDARYVEDSVANVWNNLLLGTLLATLIMFAFLRSARSTFVGVIAIPVCTIAAFIGLLLAGRTLNVISLAGVAFAIGMTLDNTIVVLESIDQARRRGLKPFDAAVAGVRRVWTAVMASTLTSVLVFAPTLFIQEEAGQLYSDIAIAISSSILASMAVAVTVLPAMAARLLPAIQPGVTVEDGAFDRIGRWITRAYRHPIRRVMILLGMLGLSAWVVVWLTPPAEYLPEGEEARIFSNMIAPPGYNLTEMESIAQELIPELQQRLDDEPARFHRGETNMPALRFFAMFVDAQGIRVITDPKDPTDLEALMGALEARFTAWPGMRAFASRGSIISTNDGGTRSINMDISGSDLAEIYQVASLAYARAGALFDDAQIGSEPSSLSLDQLLLEIQPRWERLVEVGLDAERFGYSVAALSDGAFADQMILDDRRVDIYLFSSAGSDQRAERLGDLPIATPSGDVLPLSALADLNESVDTDSIRRLDGRRTVTLNIVPPRSVALETGVERVENELIGAMRSDGEIPHGVSIDITGASDQLQATREAVSGNFMIAVLLCYLMLVAIFRHWGRPLFVMATIPLGLAGGILGLAILNGLGAPFGIHQPFDMITLLGFLVLLGSVVNNPILIVQETYKRLEEGAESIVAAVDDAVNIRLRAILMSSLTTIFGIAPLVLIPGAGTELYRGLGAIVMFGIAFSTIVTLTFLPSLMVAAISGHRNIAGWVLSRRAQRSTP</sequence>
<gene>
    <name evidence="2" type="ORF">FX987_05024</name>
</gene>
<keyword evidence="1" id="KW-1133">Transmembrane helix</keyword>
<organism evidence="2 3">
    <name type="scientific">Vreelandella titanicae</name>
    <dbReference type="NCBI Taxonomy" id="664683"/>
    <lineage>
        <taxon>Bacteria</taxon>
        <taxon>Pseudomonadati</taxon>
        <taxon>Pseudomonadota</taxon>
        <taxon>Gammaproteobacteria</taxon>
        <taxon>Oceanospirillales</taxon>
        <taxon>Halomonadaceae</taxon>
        <taxon>Vreelandella</taxon>
    </lineage>
</organism>
<dbReference type="PANTHER" id="PTHR32063">
    <property type="match status" value="1"/>
</dbReference>
<feature type="transmembrane region" description="Helical" evidence="1">
    <location>
        <begin position="435"/>
        <end position="455"/>
    </location>
</feature>
<feature type="transmembrane region" description="Helical" evidence="1">
    <location>
        <begin position="1003"/>
        <end position="1026"/>
    </location>
</feature>
<dbReference type="SUPFAM" id="SSF82866">
    <property type="entry name" value="Multidrug efflux transporter AcrB transmembrane domain"/>
    <property type="match status" value="2"/>
</dbReference>
<feature type="transmembrane region" description="Helical" evidence="1">
    <location>
        <begin position="926"/>
        <end position="947"/>
    </location>
</feature>
<evidence type="ECO:0000313" key="3">
    <source>
        <dbReference type="Proteomes" id="UP000509761"/>
    </source>
</evidence>
<dbReference type="Gene3D" id="1.20.1640.10">
    <property type="entry name" value="Multidrug efflux transporter AcrB transmembrane domain"/>
    <property type="match status" value="2"/>
</dbReference>
<accession>A0AAP9NSQ8</accession>
<keyword evidence="1" id="KW-0472">Membrane</keyword>
<reference evidence="2 3" key="1">
    <citation type="submission" date="2019-12" db="EMBL/GenBank/DDBJ databases">
        <title>Genome sequencing and assembly of endphytes of Porphyra tenera.</title>
        <authorList>
            <person name="Park J.M."/>
            <person name="Shin R."/>
            <person name="Jo S.H."/>
        </authorList>
    </citation>
    <scope>NUCLEOTIDE SEQUENCE [LARGE SCALE GENOMIC DNA]</scope>
    <source>
        <strain evidence="2 3">GPM3</strain>
    </source>
</reference>
<dbReference type="GO" id="GO:0042910">
    <property type="term" value="F:xenobiotic transmembrane transporter activity"/>
    <property type="evidence" value="ECO:0007669"/>
    <property type="project" value="TreeGrafter"/>
</dbReference>
<dbReference type="SUPFAM" id="SSF82693">
    <property type="entry name" value="Multidrug efflux transporter AcrB pore domain, PN1, PN2, PC1 and PC2 subdomains"/>
    <property type="match status" value="2"/>
</dbReference>
<dbReference type="AlphaFoldDB" id="A0AAP9NSQ8"/>
<dbReference type="InterPro" id="IPR001036">
    <property type="entry name" value="Acrflvin-R"/>
</dbReference>
<dbReference type="SUPFAM" id="SSF82714">
    <property type="entry name" value="Multidrug efflux transporter AcrB TolC docking domain, DN and DC subdomains"/>
    <property type="match status" value="2"/>
</dbReference>
<keyword evidence="1" id="KW-0812">Transmembrane</keyword>
<name>A0AAP9NSQ8_9GAMM</name>
<keyword evidence="3" id="KW-1185">Reference proteome</keyword>
<dbReference type="Pfam" id="PF00873">
    <property type="entry name" value="ACR_tran"/>
    <property type="match status" value="1"/>
</dbReference>
<feature type="transmembrane region" description="Helical" evidence="1">
    <location>
        <begin position="390"/>
        <end position="414"/>
    </location>
</feature>
<dbReference type="PRINTS" id="PR00702">
    <property type="entry name" value="ACRIFLAVINRP"/>
</dbReference>
<dbReference type="Gene3D" id="3.30.70.1430">
    <property type="entry name" value="Multidrug efflux transporter AcrB pore domain"/>
    <property type="match status" value="2"/>
</dbReference>
<feature type="transmembrane region" description="Helical" evidence="1">
    <location>
        <begin position="364"/>
        <end position="384"/>
    </location>
</feature>
<feature type="transmembrane region" description="Helical" evidence="1">
    <location>
        <begin position="467"/>
        <end position="489"/>
    </location>
</feature>
<feature type="transmembrane region" description="Helical" evidence="1">
    <location>
        <begin position="526"/>
        <end position="544"/>
    </location>
</feature>
<evidence type="ECO:0000256" key="1">
    <source>
        <dbReference type="SAM" id="Phobius"/>
    </source>
</evidence>
<feature type="transmembrane region" description="Helical" evidence="1">
    <location>
        <begin position="338"/>
        <end position="357"/>
    </location>
</feature>
<dbReference type="Gene3D" id="3.30.70.1440">
    <property type="entry name" value="Multidrug efflux transporter AcrB pore domain"/>
    <property type="match status" value="1"/>
</dbReference>
<protein>
    <submittedName>
        <fullName evidence="2">Multidrug resistance protein MdtC</fullName>
    </submittedName>
</protein>